<feature type="transmembrane region" description="Helical" evidence="1">
    <location>
        <begin position="151"/>
        <end position="176"/>
    </location>
</feature>
<protein>
    <recommendedName>
        <fullName evidence="4">EpsG family protein</fullName>
    </recommendedName>
</protein>
<dbReference type="RefSeq" id="WP_109358048.1">
    <property type="nucleotide sequence ID" value="NZ_QFRJ01000001.1"/>
</dbReference>
<evidence type="ECO:0000256" key="1">
    <source>
        <dbReference type="SAM" id="Phobius"/>
    </source>
</evidence>
<name>A0A2U2XGV4_9FLAO</name>
<feature type="transmembrane region" description="Helical" evidence="1">
    <location>
        <begin position="85"/>
        <end position="102"/>
    </location>
</feature>
<keyword evidence="1" id="KW-0472">Membrane</keyword>
<feature type="transmembrane region" description="Helical" evidence="1">
    <location>
        <begin position="228"/>
        <end position="245"/>
    </location>
</feature>
<keyword evidence="3" id="KW-1185">Reference proteome</keyword>
<proteinExistence type="predicted"/>
<feature type="transmembrane region" description="Helical" evidence="1">
    <location>
        <begin position="275"/>
        <end position="293"/>
    </location>
</feature>
<keyword evidence="1" id="KW-1133">Transmembrane helix</keyword>
<dbReference type="InterPro" id="IPR049458">
    <property type="entry name" value="EpsG-like"/>
</dbReference>
<organism evidence="2 3">
    <name type="scientific">Brumimicrobium oceani</name>
    <dbReference type="NCBI Taxonomy" id="2100725"/>
    <lineage>
        <taxon>Bacteria</taxon>
        <taxon>Pseudomonadati</taxon>
        <taxon>Bacteroidota</taxon>
        <taxon>Flavobacteriia</taxon>
        <taxon>Flavobacteriales</taxon>
        <taxon>Crocinitomicaceae</taxon>
        <taxon>Brumimicrobium</taxon>
    </lineage>
</organism>
<evidence type="ECO:0000313" key="2">
    <source>
        <dbReference type="EMBL" id="PWH86970.1"/>
    </source>
</evidence>
<accession>A0A2U2XGV4</accession>
<dbReference type="Pfam" id="PF14897">
    <property type="entry name" value="EpsG"/>
    <property type="match status" value="1"/>
</dbReference>
<reference evidence="2 3" key="1">
    <citation type="submission" date="2018-05" db="EMBL/GenBank/DDBJ databases">
        <title>Brumimicrobium oceani sp. nov., isolated from coastal sediment.</title>
        <authorList>
            <person name="Kou Y."/>
        </authorList>
    </citation>
    <scope>NUCLEOTIDE SEQUENCE [LARGE SCALE GENOMIC DNA]</scope>
    <source>
        <strain evidence="2 3">C305</strain>
    </source>
</reference>
<evidence type="ECO:0008006" key="4">
    <source>
        <dbReference type="Google" id="ProtNLM"/>
    </source>
</evidence>
<sequence>MTFYFIFALFVLLSSAIKKNGEIILHFLVAILVFIVGFRAIEVGTDTINYKMYFDVIQSGEYLPVEAGWLAINNLVILFNGSFETLLLLVTLLTMLPVYYVCKKSSVNPALSLFFYITLYFYFYSFNISRQILAISFVLLGFHFLKNNIKLAFIAFVLLASSFHASALIVLPLVFVNLIPDKIVLYVSAIVVSALIGLFGTDLLYNLIELTSYSRYLSRLELGNVSGNALYLLLLNGFFLFILYFSDKRETFFKIFFLYIVFSNMLVRIPMGSRLMMYFAVIQVLYLPLFLYTTRKGDNALLISAVVIYAFTIFFKTFGAGDILPYANNLFN</sequence>
<feature type="transmembrane region" description="Helical" evidence="1">
    <location>
        <begin position="300"/>
        <end position="319"/>
    </location>
</feature>
<reference evidence="2 3" key="2">
    <citation type="submission" date="2018-05" db="EMBL/GenBank/DDBJ databases">
        <authorList>
            <person name="Lanie J.A."/>
            <person name="Ng W.-L."/>
            <person name="Kazmierczak K.M."/>
            <person name="Andrzejewski T.M."/>
            <person name="Davidsen T.M."/>
            <person name="Wayne K.J."/>
            <person name="Tettelin H."/>
            <person name="Glass J.I."/>
            <person name="Rusch D."/>
            <person name="Podicherti R."/>
            <person name="Tsui H.-C.T."/>
            <person name="Winkler M.E."/>
        </authorList>
    </citation>
    <scope>NUCLEOTIDE SEQUENCE [LARGE SCALE GENOMIC DNA]</scope>
    <source>
        <strain evidence="2 3">C305</strain>
    </source>
</reference>
<feature type="transmembrane region" description="Helical" evidence="1">
    <location>
        <begin position="24"/>
        <end position="41"/>
    </location>
</feature>
<evidence type="ECO:0000313" key="3">
    <source>
        <dbReference type="Proteomes" id="UP000245370"/>
    </source>
</evidence>
<keyword evidence="1" id="KW-0812">Transmembrane</keyword>
<dbReference type="AlphaFoldDB" id="A0A2U2XGV4"/>
<comment type="caution">
    <text evidence="2">The sequence shown here is derived from an EMBL/GenBank/DDBJ whole genome shotgun (WGS) entry which is preliminary data.</text>
</comment>
<gene>
    <name evidence="2" type="ORF">DIT68_01550</name>
</gene>
<feature type="transmembrane region" description="Helical" evidence="1">
    <location>
        <begin position="252"/>
        <end position="269"/>
    </location>
</feature>
<dbReference type="OrthoDB" id="6154241at2"/>
<feature type="transmembrane region" description="Helical" evidence="1">
    <location>
        <begin position="114"/>
        <end position="145"/>
    </location>
</feature>
<dbReference type="Proteomes" id="UP000245370">
    <property type="component" value="Unassembled WGS sequence"/>
</dbReference>
<dbReference type="EMBL" id="QFRJ01000001">
    <property type="protein sequence ID" value="PWH86970.1"/>
    <property type="molecule type" value="Genomic_DNA"/>
</dbReference>
<feature type="transmembrane region" description="Helical" evidence="1">
    <location>
        <begin position="183"/>
        <end position="208"/>
    </location>
</feature>